<sequence>MASTPKRRKCVCDEELKKMKEQADKIFLTEQRLELAELAEKLQEQSKTEFQQATISNGYAYGPPHFKYFEPNKMEFQQATKAWIRMDGEQQLSLIYATDDGIIRPPIPPPIPIDAVADNKRYVVASFEQKKEPEDVYTSPDLCTIS</sequence>
<reference evidence="1" key="1">
    <citation type="submission" date="2020-04" db="EMBL/GenBank/DDBJ databases">
        <authorList>
            <person name="Alioto T."/>
            <person name="Alioto T."/>
            <person name="Gomez Garrido J."/>
        </authorList>
    </citation>
    <scope>NUCLEOTIDE SEQUENCE</scope>
    <source>
        <strain evidence="1">A484AB</strain>
    </source>
</reference>
<keyword evidence="2" id="KW-1185">Reference proteome</keyword>
<organism evidence="1 2">
    <name type="scientific">Paramuricea clavata</name>
    <name type="common">Red gorgonian</name>
    <name type="synonym">Violescent sea-whip</name>
    <dbReference type="NCBI Taxonomy" id="317549"/>
    <lineage>
        <taxon>Eukaryota</taxon>
        <taxon>Metazoa</taxon>
        <taxon>Cnidaria</taxon>
        <taxon>Anthozoa</taxon>
        <taxon>Octocorallia</taxon>
        <taxon>Malacalcyonacea</taxon>
        <taxon>Plexauridae</taxon>
        <taxon>Paramuricea</taxon>
    </lineage>
</organism>
<proteinExistence type="predicted"/>
<accession>A0A7D9DAZ4</accession>
<comment type="caution">
    <text evidence="1">The sequence shown here is derived from an EMBL/GenBank/DDBJ whole genome shotgun (WGS) entry which is preliminary data.</text>
</comment>
<dbReference type="EMBL" id="CACRXK020000384">
    <property type="protein sequence ID" value="CAB3981395.1"/>
    <property type="molecule type" value="Genomic_DNA"/>
</dbReference>
<dbReference type="AlphaFoldDB" id="A0A7D9DAZ4"/>
<protein>
    <submittedName>
        <fullName evidence="1">Uncharacterized protein</fullName>
    </submittedName>
</protein>
<name>A0A7D9DAZ4_PARCT</name>
<dbReference type="Proteomes" id="UP001152795">
    <property type="component" value="Unassembled WGS sequence"/>
</dbReference>
<evidence type="ECO:0000313" key="1">
    <source>
        <dbReference type="EMBL" id="CAB3981395.1"/>
    </source>
</evidence>
<gene>
    <name evidence="1" type="ORF">PACLA_8A022062</name>
</gene>
<evidence type="ECO:0000313" key="2">
    <source>
        <dbReference type="Proteomes" id="UP001152795"/>
    </source>
</evidence>